<protein>
    <submittedName>
        <fullName evidence="1">Uncharacterized protein</fullName>
    </submittedName>
</protein>
<evidence type="ECO:0000313" key="1">
    <source>
        <dbReference type="EMBL" id="CAI9716392.1"/>
    </source>
</evidence>
<sequence>MTTISESYAHIFEELSHIHDDDTGKGDTRRQAQNLLQKMEEFVFVYMFHLWTGLLQQFHKRTENGKMRLIRPYPAVIIEISRGTDIYTLTFE</sequence>
<gene>
    <name evidence="1" type="ORF">OCTVUL_1B007309</name>
</gene>
<dbReference type="AlphaFoldDB" id="A0AA36EX70"/>
<dbReference type="EMBL" id="OX597814">
    <property type="protein sequence ID" value="CAI9716392.1"/>
    <property type="molecule type" value="Genomic_DNA"/>
</dbReference>
<reference evidence="1" key="1">
    <citation type="submission" date="2023-08" db="EMBL/GenBank/DDBJ databases">
        <authorList>
            <person name="Alioto T."/>
            <person name="Alioto T."/>
            <person name="Gomez Garrido J."/>
        </authorList>
    </citation>
    <scope>NUCLEOTIDE SEQUENCE</scope>
</reference>
<dbReference type="Proteomes" id="UP001162480">
    <property type="component" value="Chromosome 1"/>
</dbReference>
<proteinExistence type="predicted"/>
<name>A0AA36EX70_OCTVU</name>
<accession>A0AA36EX70</accession>
<evidence type="ECO:0000313" key="2">
    <source>
        <dbReference type="Proteomes" id="UP001162480"/>
    </source>
</evidence>
<organism evidence="1 2">
    <name type="scientific">Octopus vulgaris</name>
    <name type="common">Common octopus</name>
    <dbReference type="NCBI Taxonomy" id="6645"/>
    <lineage>
        <taxon>Eukaryota</taxon>
        <taxon>Metazoa</taxon>
        <taxon>Spiralia</taxon>
        <taxon>Lophotrochozoa</taxon>
        <taxon>Mollusca</taxon>
        <taxon>Cephalopoda</taxon>
        <taxon>Coleoidea</taxon>
        <taxon>Octopodiformes</taxon>
        <taxon>Octopoda</taxon>
        <taxon>Incirrata</taxon>
        <taxon>Octopodidae</taxon>
        <taxon>Octopus</taxon>
    </lineage>
</organism>
<keyword evidence="2" id="KW-1185">Reference proteome</keyword>